<dbReference type="CDD" id="cd10451">
    <property type="entry name" value="GIY-YIG_LuxR_like"/>
    <property type="match status" value="1"/>
</dbReference>
<reference evidence="2" key="1">
    <citation type="submission" date="2021-01" db="EMBL/GenBank/DDBJ databases">
        <title>Genome public.</title>
        <authorList>
            <person name="Liu C."/>
            <person name="Sun Q."/>
        </authorList>
    </citation>
    <scope>NUCLEOTIDE SEQUENCE [LARGE SCALE GENOMIC DNA]</scope>
    <source>
        <strain evidence="2">YIM B02567</strain>
    </source>
</reference>
<proteinExistence type="predicted"/>
<accession>A0ABS1FSF4</accession>
<protein>
    <submittedName>
        <fullName evidence="1">GIY-YIG nuclease family protein</fullName>
    </submittedName>
</protein>
<evidence type="ECO:0000313" key="1">
    <source>
        <dbReference type="EMBL" id="MBK1895358.1"/>
    </source>
</evidence>
<keyword evidence="2" id="KW-1185">Reference proteome</keyword>
<sequence length="116" mass="13556">MKNTLKQQLREKAKNHSVTMGILAVKNTLTGKQLIQGSLNVEALENKIRFSLSIGQYTHRELQADWNEYGENAFTFECILVIEAQNNPYINYRQEVSKAQKNWIESYEFPENLYKI</sequence>
<gene>
    <name evidence="1" type="ORF">JHL15_06260</name>
</gene>
<comment type="caution">
    <text evidence="1">The sequence shown here is derived from an EMBL/GenBank/DDBJ whole genome shotgun (WGS) entry which is preliminary data.</text>
</comment>
<dbReference type="Gene3D" id="3.40.1440.10">
    <property type="entry name" value="GIY-YIG endonuclease"/>
    <property type="match status" value="1"/>
</dbReference>
<organism evidence="1 2">
    <name type="scientific">Chryseobacterium paridis</name>
    <dbReference type="NCBI Taxonomy" id="2800328"/>
    <lineage>
        <taxon>Bacteria</taxon>
        <taxon>Pseudomonadati</taxon>
        <taxon>Bacteroidota</taxon>
        <taxon>Flavobacteriia</taxon>
        <taxon>Flavobacteriales</taxon>
        <taxon>Weeksellaceae</taxon>
        <taxon>Chryseobacterium group</taxon>
        <taxon>Chryseobacterium</taxon>
    </lineage>
</organism>
<dbReference type="InterPro" id="IPR035901">
    <property type="entry name" value="GIY-YIG_endonuc_sf"/>
</dbReference>
<dbReference type="Proteomes" id="UP000628669">
    <property type="component" value="Unassembled WGS sequence"/>
</dbReference>
<dbReference type="EMBL" id="JAENHK010000005">
    <property type="protein sequence ID" value="MBK1895358.1"/>
    <property type="molecule type" value="Genomic_DNA"/>
</dbReference>
<evidence type="ECO:0000313" key="2">
    <source>
        <dbReference type="Proteomes" id="UP000628669"/>
    </source>
</evidence>
<dbReference type="RefSeq" id="WP_200244280.1">
    <property type="nucleotide sequence ID" value="NZ_JAENHK010000005.1"/>
</dbReference>
<name>A0ABS1FSF4_9FLAO</name>